<dbReference type="OrthoDB" id="10397833at2759"/>
<evidence type="ECO:0000256" key="1">
    <source>
        <dbReference type="SAM" id="MobiDB-lite"/>
    </source>
</evidence>
<feature type="transmembrane region" description="Helical" evidence="2">
    <location>
        <begin position="119"/>
        <end position="142"/>
    </location>
</feature>
<dbReference type="InParanoid" id="A0A074YT54"/>
<dbReference type="HOGENOM" id="CLU_1142410_0_0_1"/>
<feature type="compositionally biased region" description="Basic and acidic residues" evidence="1">
    <location>
        <begin position="1"/>
        <end position="10"/>
    </location>
</feature>
<name>A0A074YT54_AURSE</name>
<evidence type="ECO:0000256" key="2">
    <source>
        <dbReference type="SAM" id="Phobius"/>
    </source>
</evidence>
<keyword evidence="4" id="KW-1185">Reference proteome</keyword>
<accession>A0A074YT54</accession>
<evidence type="ECO:0000313" key="4">
    <source>
        <dbReference type="Proteomes" id="UP000030641"/>
    </source>
</evidence>
<dbReference type="AlphaFoldDB" id="A0A074YT54"/>
<gene>
    <name evidence="3" type="ORF">AUEXF2481DRAFT_27554</name>
</gene>
<organism evidence="3 4">
    <name type="scientific">Aureobasidium subglaciale (strain EXF-2481)</name>
    <name type="common">Aureobasidium pullulans var. subglaciale</name>
    <dbReference type="NCBI Taxonomy" id="1043005"/>
    <lineage>
        <taxon>Eukaryota</taxon>
        <taxon>Fungi</taxon>
        <taxon>Dikarya</taxon>
        <taxon>Ascomycota</taxon>
        <taxon>Pezizomycotina</taxon>
        <taxon>Dothideomycetes</taxon>
        <taxon>Dothideomycetidae</taxon>
        <taxon>Dothideales</taxon>
        <taxon>Saccotheciaceae</taxon>
        <taxon>Aureobasidium</taxon>
    </lineage>
</organism>
<proteinExistence type="predicted"/>
<dbReference type="GeneID" id="25363515"/>
<keyword evidence="2" id="KW-0812">Transmembrane</keyword>
<dbReference type="RefSeq" id="XP_013345773.1">
    <property type="nucleotide sequence ID" value="XM_013490319.1"/>
</dbReference>
<protein>
    <submittedName>
        <fullName evidence="3">Uncharacterized protein</fullName>
    </submittedName>
</protein>
<feature type="region of interest" description="Disordered" evidence="1">
    <location>
        <begin position="1"/>
        <end position="25"/>
    </location>
</feature>
<evidence type="ECO:0000313" key="3">
    <source>
        <dbReference type="EMBL" id="KEQ97292.1"/>
    </source>
</evidence>
<sequence length="243" mass="27143">MTELGHETRNAAKAQKYGMRSAQDSHAKSHLVNGCPKIRKHICVFLAQPAHQLLLPEGTSQFAQSFDEFVPIRVVERNLLASGYYVDMEPTRRVNVSSSLSRMSLWSRKSKLTLPHLLVFPPSGIGILETLCAFAMAAFAIISKAKARGRNPSVAAQAPDLSKPHRVWTLDSVERAYKASLRMLRALAFRPAPPSCDTHWLFEHDALLKRHAYVYILSPRPQQSLNQCLPSLSQTLSPQSPYS</sequence>
<keyword evidence="2" id="KW-1133">Transmembrane helix</keyword>
<keyword evidence="2" id="KW-0472">Membrane</keyword>
<dbReference type="Proteomes" id="UP000030641">
    <property type="component" value="Unassembled WGS sequence"/>
</dbReference>
<reference evidence="3 4" key="1">
    <citation type="journal article" date="2014" name="BMC Genomics">
        <title>Genome sequencing of four Aureobasidium pullulans varieties: biotechnological potential, stress tolerance, and description of new species.</title>
        <authorList>
            <person name="Gostin Ar C."/>
            <person name="Ohm R.A."/>
            <person name="Kogej T."/>
            <person name="Sonjak S."/>
            <person name="Turk M."/>
            <person name="Zajc J."/>
            <person name="Zalar P."/>
            <person name="Grube M."/>
            <person name="Sun H."/>
            <person name="Han J."/>
            <person name="Sharma A."/>
            <person name="Chiniquy J."/>
            <person name="Ngan C.Y."/>
            <person name="Lipzen A."/>
            <person name="Barry K."/>
            <person name="Grigoriev I.V."/>
            <person name="Gunde-Cimerman N."/>
        </authorList>
    </citation>
    <scope>NUCLEOTIDE SEQUENCE [LARGE SCALE GENOMIC DNA]</scope>
    <source>
        <strain evidence="3 4">EXF-2481</strain>
    </source>
</reference>
<dbReference type="EMBL" id="KL584754">
    <property type="protein sequence ID" value="KEQ97292.1"/>
    <property type="molecule type" value="Genomic_DNA"/>
</dbReference>